<evidence type="ECO:0000256" key="1">
    <source>
        <dbReference type="SAM" id="SignalP"/>
    </source>
</evidence>
<accession>A0A8J3A175</accession>
<dbReference type="EMBL" id="VCJR02000001">
    <property type="protein sequence ID" value="NHK26462.1"/>
    <property type="molecule type" value="Genomic_DNA"/>
</dbReference>
<feature type="chain" id="PRO_5035168015" evidence="1">
    <location>
        <begin position="32"/>
        <end position="247"/>
    </location>
</feature>
<dbReference type="Proteomes" id="UP000818603">
    <property type="component" value="Unassembled WGS sequence"/>
</dbReference>
<protein>
    <submittedName>
        <fullName evidence="2">Uncharacterized protein</fullName>
    </submittedName>
</protein>
<gene>
    <name evidence="3" type="ORF">FF098_000910</name>
    <name evidence="2" type="ORF">GCM10011355_01830</name>
</gene>
<dbReference type="AlphaFoldDB" id="A0A8J3A175"/>
<sequence>MNEIKRITLSGYIRLMLGLLLPFLIHLPAHAQNVSGVSGPVVDGDEHAVEYRFGIVPDGSGSAYSHRFHYEKALSNAVKARGVFMARDGVSEGLSFSSVRAELTWQATPDGQQWQSGLRTEIQYTESGPVVFGARWLNELALGDVWSTRFNLIAQTETGSNAADGLFVETRSSISREIGEGREIGLELFNDFGSADDMPGFDEQDHQAGPYVEFPVGEKLSLKAGALFGLSRAADNTTFRLSIGRDF</sequence>
<evidence type="ECO:0000313" key="3">
    <source>
        <dbReference type="EMBL" id="NHK26462.1"/>
    </source>
</evidence>
<keyword evidence="1" id="KW-0732">Signal</keyword>
<proteinExistence type="predicted"/>
<reference evidence="3 5" key="2">
    <citation type="submission" date="2020-02" db="EMBL/GenBank/DDBJ databases">
        <title>Genome sequence of Parvularcula flava strain NH6-79.</title>
        <authorList>
            <person name="Abdul Karim M.H."/>
            <person name="Lam M.Q."/>
            <person name="Chen S.J."/>
            <person name="Yahya A."/>
            <person name="Shahir S."/>
            <person name="Shamsir M.S."/>
            <person name="Chong C.S."/>
        </authorList>
    </citation>
    <scope>NUCLEOTIDE SEQUENCE [LARGE SCALE GENOMIC DNA]</scope>
    <source>
        <strain evidence="3 5">NH6-79</strain>
    </source>
</reference>
<organism evidence="2 4">
    <name type="scientific">Aquisalinus luteolus</name>
    <dbReference type="NCBI Taxonomy" id="1566827"/>
    <lineage>
        <taxon>Bacteria</taxon>
        <taxon>Pseudomonadati</taxon>
        <taxon>Pseudomonadota</taxon>
        <taxon>Alphaproteobacteria</taxon>
        <taxon>Parvularculales</taxon>
        <taxon>Parvularculaceae</taxon>
        <taxon>Aquisalinus</taxon>
    </lineage>
</organism>
<dbReference type="Proteomes" id="UP000621856">
    <property type="component" value="Unassembled WGS sequence"/>
</dbReference>
<feature type="signal peptide" evidence="1">
    <location>
        <begin position="1"/>
        <end position="31"/>
    </location>
</feature>
<reference evidence="2" key="1">
    <citation type="journal article" date="2014" name="Int. J. Syst. Evol. Microbiol.">
        <title>Complete genome sequence of Corynebacterium casei LMG S-19264T (=DSM 44701T), isolated from a smear-ripened cheese.</title>
        <authorList>
            <consortium name="US DOE Joint Genome Institute (JGI-PGF)"/>
            <person name="Walter F."/>
            <person name="Albersmeier A."/>
            <person name="Kalinowski J."/>
            <person name="Ruckert C."/>
        </authorList>
    </citation>
    <scope>NUCLEOTIDE SEQUENCE</scope>
    <source>
        <strain evidence="2">CGMCC 1.14984</strain>
    </source>
</reference>
<dbReference type="EMBL" id="BMGZ01000001">
    <property type="protein sequence ID" value="GGH92406.1"/>
    <property type="molecule type" value="Genomic_DNA"/>
</dbReference>
<name>A0A8J3A175_9PROT</name>
<evidence type="ECO:0000313" key="5">
    <source>
        <dbReference type="Proteomes" id="UP000818603"/>
    </source>
</evidence>
<dbReference type="RefSeq" id="WP_155136038.1">
    <property type="nucleotide sequence ID" value="NZ_BMGZ01000001.1"/>
</dbReference>
<evidence type="ECO:0000313" key="4">
    <source>
        <dbReference type="Proteomes" id="UP000621856"/>
    </source>
</evidence>
<comment type="caution">
    <text evidence="2">The sequence shown here is derived from an EMBL/GenBank/DDBJ whole genome shotgun (WGS) entry which is preliminary data.</text>
</comment>
<evidence type="ECO:0000313" key="2">
    <source>
        <dbReference type="EMBL" id="GGH92406.1"/>
    </source>
</evidence>
<keyword evidence="5" id="KW-1185">Reference proteome</keyword>
<reference evidence="2" key="3">
    <citation type="submission" date="2020-09" db="EMBL/GenBank/DDBJ databases">
        <authorList>
            <person name="Sun Q."/>
            <person name="Zhou Y."/>
        </authorList>
    </citation>
    <scope>NUCLEOTIDE SEQUENCE</scope>
    <source>
        <strain evidence="2">CGMCC 1.14984</strain>
    </source>
</reference>